<dbReference type="FunFam" id="3.40.50.300:FF:003801">
    <property type="entry name" value="Ras-related protein RabY"/>
    <property type="match status" value="1"/>
</dbReference>
<gene>
    <name evidence="3" type="ORF">PPRIM_AZ9-3.1.T0260229</name>
</gene>
<proteinExistence type="predicted"/>
<dbReference type="OMA" id="GFYKFAF"/>
<evidence type="ECO:0000256" key="2">
    <source>
        <dbReference type="ARBA" id="ARBA00023134"/>
    </source>
</evidence>
<organism evidence="3 4">
    <name type="scientific">Paramecium primaurelia</name>
    <dbReference type="NCBI Taxonomy" id="5886"/>
    <lineage>
        <taxon>Eukaryota</taxon>
        <taxon>Sar</taxon>
        <taxon>Alveolata</taxon>
        <taxon>Ciliophora</taxon>
        <taxon>Intramacronucleata</taxon>
        <taxon>Oligohymenophorea</taxon>
        <taxon>Peniculida</taxon>
        <taxon>Parameciidae</taxon>
        <taxon>Paramecium</taxon>
    </lineage>
</organism>
<comment type="caution">
    <text evidence="3">The sequence shown here is derived from an EMBL/GenBank/DDBJ whole genome shotgun (WGS) entry which is preliminary data.</text>
</comment>
<keyword evidence="2" id="KW-0342">GTP-binding</keyword>
<dbReference type="GO" id="GO:0003924">
    <property type="term" value="F:GTPase activity"/>
    <property type="evidence" value="ECO:0007669"/>
    <property type="project" value="InterPro"/>
</dbReference>
<dbReference type="SMART" id="SM00174">
    <property type="entry name" value="RHO"/>
    <property type="match status" value="1"/>
</dbReference>
<dbReference type="InterPro" id="IPR050227">
    <property type="entry name" value="Rab"/>
</dbReference>
<protein>
    <submittedName>
        <fullName evidence="3">Uncharacterized protein</fullName>
    </submittedName>
</protein>
<dbReference type="InterPro" id="IPR001806">
    <property type="entry name" value="Small_GTPase"/>
</dbReference>
<dbReference type="PROSITE" id="PS51419">
    <property type="entry name" value="RAB"/>
    <property type="match status" value="1"/>
</dbReference>
<dbReference type="Pfam" id="PF00071">
    <property type="entry name" value="Ras"/>
    <property type="match status" value="1"/>
</dbReference>
<reference evidence="3" key="1">
    <citation type="submission" date="2021-01" db="EMBL/GenBank/DDBJ databases">
        <authorList>
            <consortium name="Genoscope - CEA"/>
            <person name="William W."/>
        </authorList>
    </citation>
    <scope>NUCLEOTIDE SEQUENCE</scope>
</reference>
<dbReference type="PANTHER" id="PTHR47977">
    <property type="entry name" value="RAS-RELATED PROTEIN RAB"/>
    <property type="match status" value="1"/>
</dbReference>
<dbReference type="AlphaFoldDB" id="A0A8S1KYS5"/>
<dbReference type="SMART" id="SM00175">
    <property type="entry name" value="RAB"/>
    <property type="match status" value="1"/>
</dbReference>
<dbReference type="Proteomes" id="UP000688137">
    <property type="component" value="Unassembled WGS sequence"/>
</dbReference>
<evidence type="ECO:0000256" key="1">
    <source>
        <dbReference type="ARBA" id="ARBA00022741"/>
    </source>
</evidence>
<dbReference type="CDD" id="cd00154">
    <property type="entry name" value="Rab"/>
    <property type="match status" value="1"/>
</dbReference>
<dbReference type="SMART" id="SM00173">
    <property type="entry name" value="RAS"/>
    <property type="match status" value="1"/>
</dbReference>
<keyword evidence="4" id="KW-1185">Reference proteome</keyword>
<name>A0A8S1KYS5_PARPR</name>
<evidence type="ECO:0000313" key="4">
    <source>
        <dbReference type="Proteomes" id="UP000688137"/>
    </source>
</evidence>
<keyword evidence="1" id="KW-0547">Nucleotide-binding</keyword>
<evidence type="ECO:0000313" key="3">
    <source>
        <dbReference type="EMBL" id="CAD8057806.1"/>
    </source>
</evidence>
<accession>A0A8S1KYS5</accession>
<sequence length="205" mass="23558">MSNGQQVIKYILIGSNRVGKSSFLQRFCDNNFNLNYEESKGVDFKSKMYDDGKYKLCIFDTPGDIKLRFASYGFYKFAFGFILIFDLTRPQTLKDLRDDFSQIASQSSQYAQLILVGNKSDSEDINDYREIQEEAQKMANELHITYYEISCLTGQNVNLVIEDLTKRVLVQIGNGHLGKRPGDQVQNRHKDENIKHEGGCCCQIF</sequence>
<dbReference type="EMBL" id="CAJJDM010000025">
    <property type="protein sequence ID" value="CAD8057806.1"/>
    <property type="molecule type" value="Genomic_DNA"/>
</dbReference>
<dbReference type="InterPro" id="IPR005225">
    <property type="entry name" value="Small_GTP-bd"/>
</dbReference>
<dbReference type="NCBIfam" id="TIGR00231">
    <property type="entry name" value="small_GTP"/>
    <property type="match status" value="1"/>
</dbReference>
<dbReference type="GO" id="GO:0005525">
    <property type="term" value="F:GTP binding"/>
    <property type="evidence" value="ECO:0007669"/>
    <property type="project" value="UniProtKB-KW"/>
</dbReference>